<evidence type="ECO:0000256" key="1">
    <source>
        <dbReference type="SAM" id="MobiDB-lite"/>
    </source>
</evidence>
<sequence>MESASDQALDSVLKQVTDARLDALSEEMDTVGISALRDVLSPAEIAMAGNYVQRELDKHERQHFIYAGRPWLDASPLATFGQSPHLRRILAGLYRRGTGRAAPDIDIVAALRVLSGDLGLKASNLFHYDTYVVTALLPLIIPNAPNEPRGDLVMYPNLRRVRSSSVINLAEKALVQNSLTRSVLARETVQRALGARILPLEPGNLYFFWGMRSLHANQACLPHSVRSTVLFHFANPHSGGTVDRLREWAHHRNSAPSERARVPLTQARNTFDDQQ</sequence>
<evidence type="ECO:0000313" key="3">
    <source>
        <dbReference type="Proteomes" id="UP001229486"/>
    </source>
</evidence>
<dbReference type="GeneID" id="97016812"/>
<protein>
    <recommendedName>
        <fullName evidence="4">Phytanoyl-CoA dioxygenase</fullName>
    </recommendedName>
</protein>
<organism evidence="2 3">
    <name type="scientific">Paraburkholderia caledonica</name>
    <dbReference type="NCBI Taxonomy" id="134536"/>
    <lineage>
        <taxon>Bacteria</taxon>
        <taxon>Pseudomonadati</taxon>
        <taxon>Pseudomonadota</taxon>
        <taxon>Betaproteobacteria</taxon>
        <taxon>Burkholderiales</taxon>
        <taxon>Burkholderiaceae</taxon>
        <taxon>Paraburkholderia</taxon>
    </lineage>
</organism>
<name>A0AB73INR6_9BURK</name>
<proteinExistence type="predicted"/>
<evidence type="ECO:0000313" key="2">
    <source>
        <dbReference type="EMBL" id="MDP9649712.1"/>
    </source>
</evidence>
<dbReference type="EMBL" id="JAURTK010000007">
    <property type="protein sequence ID" value="MDP9649712.1"/>
    <property type="molecule type" value="Genomic_DNA"/>
</dbReference>
<feature type="region of interest" description="Disordered" evidence="1">
    <location>
        <begin position="252"/>
        <end position="275"/>
    </location>
</feature>
<gene>
    <name evidence="2" type="ORF">J2793_005180</name>
</gene>
<feature type="compositionally biased region" description="Polar residues" evidence="1">
    <location>
        <begin position="266"/>
        <end position="275"/>
    </location>
</feature>
<evidence type="ECO:0008006" key="4">
    <source>
        <dbReference type="Google" id="ProtNLM"/>
    </source>
</evidence>
<dbReference type="AlphaFoldDB" id="A0AB73INR6"/>
<dbReference type="Proteomes" id="UP001229486">
    <property type="component" value="Unassembled WGS sequence"/>
</dbReference>
<reference evidence="2" key="1">
    <citation type="submission" date="2023-07" db="EMBL/GenBank/DDBJ databases">
        <title>Sorghum-associated microbial communities from plants grown in Nebraska, USA.</title>
        <authorList>
            <person name="Schachtman D."/>
        </authorList>
    </citation>
    <scope>NUCLEOTIDE SEQUENCE</scope>
    <source>
        <strain evidence="2">DS1061</strain>
    </source>
</reference>
<comment type="caution">
    <text evidence="2">The sequence shown here is derived from an EMBL/GenBank/DDBJ whole genome shotgun (WGS) entry which is preliminary data.</text>
</comment>
<dbReference type="RefSeq" id="WP_020067793.1">
    <property type="nucleotide sequence ID" value="NZ_JAURTK010000007.1"/>
</dbReference>
<accession>A0AB73INR6</accession>